<evidence type="ECO:0000256" key="1">
    <source>
        <dbReference type="SAM" id="MobiDB-lite"/>
    </source>
</evidence>
<name>A0A399EKA7_9DEIN</name>
<protein>
    <submittedName>
        <fullName evidence="2">Uncharacterized protein</fullName>
    </submittedName>
</protein>
<gene>
    <name evidence="2" type="ORF">Mrose_03259</name>
</gene>
<dbReference type="EMBL" id="QWLA01000093">
    <property type="protein sequence ID" value="RIH82802.1"/>
    <property type="molecule type" value="Genomic_DNA"/>
</dbReference>
<keyword evidence="3" id="KW-1185">Reference proteome</keyword>
<comment type="caution">
    <text evidence="2">The sequence shown here is derived from an EMBL/GenBank/DDBJ whole genome shotgun (WGS) entry which is preliminary data.</text>
</comment>
<sequence length="44" mass="4679">MLAGGSPGSIALPSNPPLQPNPSLGPVYREARGRFEALFGKLWE</sequence>
<dbReference type="Proteomes" id="UP000265341">
    <property type="component" value="Unassembled WGS sequence"/>
</dbReference>
<feature type="region of interest" description="Disordered" evidence="1">
    <location>
        <begin position="1"/>
        <end position="26"/>
    </location>
</feature>
<accession>A0A399EKA7</accession>
<organism evidence="2 3">
    <name type="scientific">Calidithermus roseus</name>
    <dbReference type="NCBI Taxonomy" id="1644118"/>
    <lineage>
        <taxon>Bacteria</taxon>
        <taxon>Thermotogati</taxon>
        <taxon>Deinococcota</taxon>
        <taxon>Deinococci</taxon>
        <taxon>Thermales</taxon>
        <taxon>Thermaceae</taxon>
        <taxon>Calidithermus</taxon>
    </lineage>
</organism>
<evidence type="ECO:0000313" key="3">
    <source>
        <dbReference type="Proteomes" id="UP000265341"/>
    </source>
</evidence>
<evidence type="ECO:0000313" key="2">
    <source>
        <dbReference type="EMBL" id="RIH82802.1"/>
    </source>
</evidence>
<proteinExistence type="predicted"/>
<reference evidence="2 3" key="1">
    <citation type="submission" date="2018-08" db="EMBL/GenBank/DDBJ databases">
        <title>Meiothermus roseus NBRC 110900 genome sequencing project.</title>
        <authorList>
            <person name="Da Costa M.S."/>
            <person name="Albuquerque L."/>
            <person name="Raposo P."/>
            <person name="Froufe H.J.C."/>
            <person name="Barroso C.S."/>
            <person name="Egas C."/>
        </authorList>
    </citation>
    <scope>NUCLEOTIDE SEQUENCE [LARGE SCALE GENOMIC DNA]</scope>
    <source>
        <strain evidence="2 3">NBRC 110900</strain>
    </source>
</reference>
<dbReference type="AlphaFoldDB" id="A0A399EKA7"/>